<dbReference type="EMBL" id="LBMM01007115">
    <property type="protein sequence ID" value="KMQ90023.1"/>
    <property type="molecule type" value="Genomic_DNA"/>
</dbReference>
<dbReference type="Proteomes" id="UP000036403">
    <property type="component" value="Unassembled WGS sequence"/>
</dbReference>
<keyword evidence="3" id="KW-1185">Reference proteome</keyword>
<evidence type="ECO:0000313" key="2">
    <source>
        <dbReference type="EMBL" id="KMQ90023.1"/>
    </source>
</evidence>
<organism evidence="2 3">
    <name type="scientific">Lasius niger</name>
    <name type="common">Black garden ant</name>
    <dbReference type="NCBI Taxonomy" id="67767"/>
    <lineage>
        <taxon>Eukaryota</taxon>
        <taxon>Metazoa</taxon>
        <taxon>Ecdysozoa</taxon>
        <taxon>Arthropoda</taxon>
        <taxon>Hexapoda</taxon>
        <taxon>Insecta</taxon>
        <taxon>Pterygota</taxon>
        <taxon>Neoptera</taxon>
        <taxon>Endopterygota</taxon>
        <taxon>Hymenoptera</taxon>
        <taxon>Apocrita</taxon>
        <taxon>Aculeata</taxon>
        <taxon>Formicoidea</taxon>
        <taxon>Formicidae</taxon>
        <taxon>Formicinae</taxon>
        <taxon>Lasius</taxon>
        <taxon>Lasius</taxon>
    </lineage>
</organism>
<evidence type="ECO:0000313" key="3">
    <source>
        <dbReference type="Proteomes" id="UP000036403"/>
    </source>
</evidence>
<accession>A0A0J7KHU9</accession>
<dbReference type="OrthoDB" id="7559042at2759"/>
<feature type="coiled-coil region" evidence="1">
    <location>
        <begin position="59"/>
        <end position="100"/>
    </location>
</feature>
<keyword evidence="1" id="KW-0175">Coiled coil</keyword>
<proteinExistence type="predicted"/>
<name>A0A0J7KHU9_LASNI</name>
<reference evidence="2 3" key="1">
    <citation type="submission" date="2015-04" db="EMBL/GenBank/DDBJ databases">
        <title>Lasius niger genome sequencing.</title>
        <authorList>
            <person name="Konorov E.A."/>
            <person name="Nikitin M.A."/>
            <person name="Kirill M.V."/>
            <person name="Chang P."/>
        </authorList>
    </citation>
    <scope>NUCLEOTIDE SEQUENCE [LARGE SCALE GENOMIC DNA]</scope>
    <source>
        <tissue evidence="2">Whole</tissue>
    </source>
</reference>
<gene>
    <name evidence="2" type="ORF">RF55_10272</name>
</gene>
<dbReference type="PaxDb" id="67767-A0A0J7KHU9"/>
<dbReference type="AlphaFoldDB" id="A0A0J7KHU9"/>
<sequence length="129" mass="14383">MGASNLGSKGLDFVSEVDSMRASSSNLSGRYSGKMKSYLSFAKEVIKALVEKVETTGDVSHLRIRNHELSEELKEAKRKEKRMQKEIDDLHSAILDLRKEVRALKDGGGFFMHGIKGSKLGTHKERLSC</sequence>
<evidence type="ECO:0000256" key="1">
    <source>
        <dbReference type="SAM" id="Coils"/>
    </source>
</evidence>
<protein>
    <submittedName>
        <fullName evidence="2">Dna polymerase alpha subunit</fullName>
    </submittedName>
</protein>
<comment type="caution">
    <text evidence="2">The sequence shown here is derived from an EMBL/GenBank/DDBJ whole genome shotgun (WGS) entry which is preliminary data.</text>
</comment>